<sequence length="184" mass="21188">MHKLEMLFSTTSSYTLPQLYVEDRSRTPSLLSPDTLSTRDRQIRLYCQTIIGLVSRLHSDSLNCIIRLQKRLQRILDIKTHIDLTENEAKLHFEHNLQLFICMVDHRLRTLAVDCPLQYELITKKLQLLLIECGSVKFGKASADVRDLFSILIHKRNKGDRATVSAPYPNYIFPDVANDAANYG</sequence>
<dbReference type="EMBL" id="JAVFWL010000005">
    <property type="protein sequence ID" value="KAK6754061.1"/>
    <property type="molecule type" value="Genomic_DNA"/>
</dbReference>
<keyword evidence="2" id="KW-1185">Reference proteome</keyword>
<comment type="caution">
    <text evidence="1">The sequence shown here is derived from an EMBL/GenBank/DDBJ whole genome shotgun (WGS) entry which is preliminary data.</text>
</comment>
<accession>A0ABR1DX48</accession>
<evidence type="ECO:0000313" key="2">
    <source>
        <dbReference type="Proteomes" id="UP001303046"/>
    </source>
</evidence>
<proteinExistence type="predicted"/>
<protein>
    <submittedName>
        <fullName evidence="1">Uncharacterized protein</fullName>
    </submittedName>
</protein>
<dbReference type="Proteomes" id="UP001303046">
    <property type="component" value="Unassembled WGS sequence"/>
</dbReference>
<organism evidence="1 2">
    <name type="scientific">Necator americanus</name>
    <name type="common">Human hookworm</name>
    <dbReference type="NCBI Taxonomy" id="51031"/>
    <lineage>
        <taxon>Eukaryota</taxon>
        <taxon>Metazoa</taxon>
        <taxon>Ecdysozoa</taxon>
        <taxon>Nematoda</taxon>
        <taxon>Chromadorea</taxon>
        <taxon>Rhabditida</taxon>
        <taxon>Rhabditina</taxon>
        <taxon>Rhabditomorpha</taxon>
        <taxon>Strongyloidea</taxon>
        <taxon>Ancylostomatidae</taxon>
        <taxon>Bunostominae</taxon>
        <taxon>Necator</taxon>
    </lineage>
</organism>
<name>A0ABR1DX48_NECAM</name>
<reference evidence="1 2" key="1">
    <citation type="submission" date="2023-08" db="EMBL/GenBank/DDBJ databases">
        <title>A Necator americanus chromosomal reference genome.</title>
        <authorList>
            <person name="Ilik V."/>
            <person name="Petrzelkova K.J."/>
            <person name="Pardy F."/>
            <person name="Fuh T."/>
            <person name="Niatou-Singa F.S."/>
            <person name="Gouil Q."/>
            <person name="Baker L."/>
            <person name="Ritchie M.E."/>
            <person name="Jex A.R."/>
            <person name="Gazzola D."/>
            <person name="Li H."/>
            <person name="Toshio Fujiwara R."/>
            <person name="Zhan B."/>
            <person name="Aroian R.V."/>
            <person name="Pafco B."/>
            <person name="Schwarz E.M."/>
        </authorList>
    </citation>
    <scope>NUCLEOTIDE SEQUENCE [LARGE SCALE GENOMIC DNA]</scope>
    <source>
        <strain evidence="1 2">Aroian</strain>
        <tissue evidence="1">Whole animal</tissue>
    </source>
</reference>
<evidence type="ECO:0000313" key="1">
    <source>
        <dbReference type="EMBL" id="KAK6754061.1"/>
    </source>
</evidence>
<gene>
    <name evidence="1" type="primary">Necator_chrV.g17994</name>
    <name evidence="1" type="ORF">RB195_013204</name>
</gene>